<feature type="compositionally biased region" description="Polar residues" evidence="3">
    <location>
        <begin position="407"/>
        <end position="417"/>
    </location>
</feature>
<dbReference type="InterPro" id="IPR010561">
    <property type="entry name" value="LIN-9/ALY1"/>
</dbReference>
<dbReference type="SMART" id="SM00717">
    <property type="entry name" value="SANT"/>
    <property type="match status" value="1"/>
</dbReference>
<evidence type="ECO:0000259" key="4">
    <source>
        <dbReference type="PROSITE" id="PS51294"/>
    </source>
</evidence>
<feature type="region of interest" description="Disordered" evidence="3">
    <location>
        <begin position="1"/>
        <end position="35"/>
    </location>
</feature>
<dbReference type="OMA" id="DARCEPS"/>
<dbReference type="SMART" id="SM01135">
    <property type="entry name" value="DIRP"/>
    <property type="match status" value="1"/>
</dbReference>
<organism evidence="5 6">
    <name type="scientific">Klebsormidium nitens</name>
    <name type="common">Green alga</name>
    <name type="synonym">Ulothrix nitens</name>
    <dbReference type="NCBI Taxonomy" id="105231"/>
    <lineage>
        <taxon>Eukaryota</taxon>
        <taxon>Viridiplantae</taxon>
        <taxon>Streptophyta</taxon>
        <taxon>Klebsormidiophyceae</taxon>
        <taxon>Klebsormidiales</taxon>
        <taxon>Klebsormidiaceae</taxon>
        <taxon>Klebsormidium</taxon>
    </lineage>
</organism>
<evidence type="ECO:0000256" key="3">
    <source>
        <dbReference type="SAM" id="MobiDB-lite"/>
    </source>
</evidence>
<feature type="compositionally biased region" description="Low complexity" evidence="3">
    <location>
        <begin position="531"/>
        <end position="545"/>
    </location>
</feature>
<sequence>MASARKHKRQSLDGPSQDTPARSKKRKMSDLLGSPWTPAEVEAFFHGQQQHGTAWEHVAGLVQTRSAEECGALFTLFKTYLSLPEGAKSVQGLTAMMTDHFNSLQEDSEPESSTGGRERTPEPTPRRAPGGTPTRSPGQLPRPAKRARTVVPVGRRTPRPLPQPSGDLLRTPPRATRSLTADARSPPQSGESRQLRPRDLSRSPIRDRAQLLRGKAGGSPGKVAPRDGGSKHGGLKQIMKALEAVEEQENKKGRKADGAGGPAAPVRKPGALSKKAHILAKVQAQRSVSSGEEKAGSQAELEDNASSGRAGGTDGRSSDEERPPPQQERPTVGGTGRGRVESEPEEDVPIMKRRDLASPQAERRPLKKRKSEEWGRSRDGAAEPDSGSEATRSDDLPIIGGGRDSKAVTSKQATPQRKTPRKGPEAFQGAASGLDVLSSVVVAVHRQVAPAPRHPPRAPASPAKLRPAATPPCPKPSPAKPKPKAKPKATPEKAPPPRAVSPEDSPADLPILPAKPKEKPSTAKAPPSPKPAGSSPPAGGSPAKAKGGKPGGAKDKAASGADAASRSEDAPLAPPQQRKRKRKPGVEKLPPVPPLPEMKEVEKKPRPRPRPRPPPSSPAQKSPAPAAQPAGSTDTQENTPLKARNKKKPARPASQRLGALTFASPPPPRPPAHCSHTDHSEGPAHSRKAHLLHCLNSRVRRWCLYEWFYSALDYPWFARNEFVEYLEHAGLGGVKRLTRTEWGVIRSSLGHPRRLSSVFLREEREKLAAYREAARAAYAEAGQGGDVPAELPAPLAVGQRVTAKHPRTRQIAEGAILTVDAKGRSRVQFDRRELASEIVQDIDMMPADPLKNMPATLRKKRLEMLMEARTRDHTPGELLVLRLEPLMAAADSQSAVALAKQATAEAMSAALAEPGTPPASPRTDAAAQATRDKDVKVLADLQRALDKKAALLAEMAHVTADAERRTAEAGSSEAAQAGTEDDALREGLAKKVLALEQVNKQVEQCVVRLRQRNRYADPASPAWVHANGGPGQPRGGQPATPREDLPPKPIGEMAASARRQARAMVAQVVAALQSAGEGEDPMLVLEALGPQLGLDDKFNRRLQPGARGGTSAAGPHAVPGILGTSRAAGRVNWAEAAAAAHSVADTGYGDAARSKAAAVPGDPLTGLEVGGHARSKEGGFLSELMASCVATLLMIQQCTDRALPQQDTVLTLDSAIASLKPHAQHNQRVWKEIESCINTIKGQILTQIPYQQLPASY</sequence>
<dbReference type="InterPro" id="IPR001005">
    <property type="entry name" value="SANT/Myb"/>
</dbReference>
<comment type="subcellular location">
    <subcellularLocation>
        <location evidence="1">Nucleus</location>
    </subcellularLocation>
</comment>
<evidence type="ECO:0000256" key="1">
    <source>
        <dbReference type="ARBA" id="ARBA00004123"/>
    </source>
</evidence>
<feature type="domain" description="HTH myb-type" evidence="4">
    <location>
        <begin position="28"/>
        <end position="70"/>
    </location>
</feature>
<feature type="compositionally biased region" description="Low complexity" evidence="3">
    <location>
        <begin position="127"/>
        <end position="138"/>
    </location>
</feature>
<dbReference type="PANTHER" id="PTHR21689">
    <property type="entry name" value="LIN-9"/>
    <property type="match status" value="1"/>
</dbReference>
<dbReference type="STRING" id="105231.A0A1Y1HIN8"/>
<feature type="compositionally biased region" description="Basic and acidic residues" evidence="3">
    <location>
        <begin position="116"/>
        <end position="125"/>
    </location>
</feature>
<dbReference type="GO" id="GO:0051726">
    <property type="term" value="P:regulation of cell cycle"/>
    <property type="evidence" value="ECO:0000318"/>
    <property type="project" value="GO_Central"/>
</dbReference>
<feature type="compositionally biased region" description="Low complexity" evidence="3">
    <location>
        <begin position="968"/>
        <end position="978"/>
    </location>
</feature>
<gene>
    <name evidence="5" type="ORF">KFL_000120020</name>
</gene>
<dbReference type="OrthoDB" id="2339771at2759"/>
<dbReference type="PANTHER" id="PTHR21689:SF2">
    <property type="entry name" value="PROTEIN LIN-9 HOMOLOG"/>
    <property type="match status" value="1"/>
</dbReference>
<feature type="compositionally biased region" description="Basic and acidic residues" evidence="3">
    <location>
        <begin position="349"/>
        <end position="381"/>
    </location>
</feature>
<feature type="region of interest" description="Disordered" evidence="3">
    <location>
        <begin position="963"/>
        <end position="982"/>
    </location>
</feature>
<dbReference type="InterPro" id="IPR033471">
    <property type="entry name" value="DIRP"/>
</dbReference>
<dbReference type="GO" id="GO:0003677">
    <property type="term" value="F:DNA binding"/>
    <property type="evidence" value="ECO:0000318"/>
    <property type="project" value="GO_Central"/>
</dbReference>
<dbReference type="GO" id="GO:0017053">
    <property type="term" value="C:transcription repressor complex"/>
    <property type="evidence" value="ECO:0007669"/>
    <property type="project" value="InterPro"/>
</dbReference>
<dbReference type="Proteomes" id="UP000054558">
    <property type="component" value="Unassembled WGS sequence"/>
</dbReference>
<feature type="region of interest" description="Disordered" evidence="3">
    <location>
        <begin position="1018"/>
        <end position="1047"/>
    </location>
</feature>
<dbReference type="GO" id="GO:0006357">
    <property type="term" value="P:regulation of transcription by RNA polymerase II"/>
    <property type="evidence" value="ECO:0000318"/>
    <property type="project" value="GO_Central"/>
</dbReference>
<dbReference type="InterPro" id="IPR017930">
    <property type="entry name" value="Myb_dom"/>
</dbReference>
<dbReference type="PRINTS" id="PR01217">
    <property type="entry name" value="PRICHEXTENSN"/>
</dbReference>
<feature type="compositionally biased region" description="Basic and acidic residues" evidence="3">
    <location>
        <begin position="193"/>
        <end position="210"/>
    </location>
</feature>
<evidence type="ECO:0000256" key="2">
    <source>
        <dbReference type="ARBA" id="ARBA00023242"/>
    </source>
</evidence>
<dbReference type="GO" id="GO:0005654">
    <property type="term" value="C:nucleoplasm"/>
    <property type="evidence" value="ECO:0000318"/>
    <property type="project" value="GO_Central"/>
</dbReference>
<evidence type="ECO:0000313" key="6">
    <source>
        <dbReference type="Proteomes" id="UP000054558"/>
    </source>
</evidence>
<evidence type="ECO:0000313" key="5">
    <source>
        <dbReference type="EMBL" id="GAQ78354.1"/>
    </source>
</evidence>
<keyword evidence="2" id="KW-0539">Nucleus</keyword>
<feature type="compositionally biased region" description="Basic and acidic residues" evidence="3">
    <location>
        <begin position="248"/>
        <end position="257"/>
    </location>
</feature>
<dbReference type="InterPro" id="IPR009057">
    <property type="entry name" value="Homeodomain-like_sf"/>
</dbReference>
<name>A0A1Y1HIN8_KLENI</name>
<accession>A0A1Y1HIN8</accession>
<dbReference type="PROSITE" id="PS51294">
    <property type="entry name" value="HTH_MYB"/>
    <property type="match status" value="1"/>
</dbReference>
<dbReference type="EMBL" id="DF236961">
    <property type="protein sequence ID" value="GAQ78354.1"/>
    <property type="molecule type" value="Genomic_DNA"/>
</dbReference>
<dbReference type="AlphaFoldDB" id="A0A1Y1HIN8"/>
<dbReference type="GO" id="GO:0006351">
    <property type="term" value="P:DNA-templated transcription"/>
    <property type="evidence" value="ECO:0007669"/>
    <property type="project" value="InterPro"/>
</dbReference>
<protein>
    <recommendedName>
        <fullName evidence="4">HTH myb-type domain-containing protein</fullName>
    </recommendedName>
</protein>
<feature type="compositionally biased region" description="Basic and acidic residues" evidence="3">
    <location>
        <begin position="675"/>
        <end position="684"/>
    </location>
</feature>
<dbReference type="Gene3D" id="1.10.10.60">
    <property type="entry name" value="Homeodomain-like"/>
    <property type="match status" value="1"/>
</dbReference>
<proteinExistence type="predicted"/>
<feature type="compositionally biased region" description="Low complexity" evidence="3">
    <location>
        <begin position="618"/>
        <end position="630"/>
    </location>
</feature>
<dbReference type="SUPFAM" id="SSF46689">
    <property type="entry name" value="Homeodomain-like"/>
    <property type="match status" value="1"/>
</dbReference>
<keyword evidence="6" id="KW-1185">Reference proteome</keyword>
<feature type="region of interest" description="Disordered" evidence="3">
    <location>
        <begin position="909"/>
        <end position="931"/>
    </location>
</feature>
<feature type="compositionally biased region" description="Pro residues" evidence="3">
    <location>
        <begin position="469"/>
        <end position="480"/>
    </location>
</feature>
<dbReference type="Pfam" id="PF00249">
    <property type="entry name" value="Myb_DNA-binding"/>
    <property type="match status" value="1"/>
</dbReference>
<dbReference type="Pfam" id="PF06584">
    <property type="entry name" value="DIRP"/>
    <property type="match status" value="1"/>
</dbReference>
<reference evidence="5 6" key="1">
    <citation type="journal article" date="2014" name="Nat. Commun.">
        <title>Klebsormidium flaccidum genome reveals primary factors for plant terrestrial adaptation.</title>
        <authorList>
            <person name="Hori K."/>
            <person name="Maruyama F."/>
            <person name="Fujisawa T."/>
            <person name="Togashi T."/>
            <person name="Yamamoto N."/>
            <person name="Seo M."/>
            <person name="Sato S."/>
            <person name="Yamada T."/>
            <person name="Mori H."/>
            <person name="Tajima N."/>
            <person name="Moriyama T."/>
            <person name="Ikeuchi M."/>
            <person name="Watanabe M."/>
            <person name="Wada H."/>
            <person name="Kobayashi K."/>
            <person name="Saito M."/>
            <person name="Masuda T."/>
            <person name="Sasaki-Sekimoto Y."/>
            <person name="Mashiguchi K."/>
            <person name="Awai K."/>
            <person name="Shimojima M."/>
            <person name="Masuda S."/>
            <person name="Iwai M."/>
            <person name="Nobusawa T."/>
            <person name="Narise T."/>
            <person name="Kondo S."/>
            <person name="Saito H."/>
            <person name="Sato R."/>
            <person name="Murakawa M."/>
            <person name="Ihara Y."/>
            <person name="Oshima-Yamada Y."/>
            <person name="Ohtaka K."/>
            <person name="Satoh M."/>
            <person name="Sonobe K."/>
            <person name="Ishii M."/>
            <person name="Ohtani R."/>
            <person name="Kanamori-Sato M."/>
            <person name="Honoki R."/>
            <person name="Miyazaki D."/>
            <person name="Mochizuki H."/>
            <person name="Umetsu J."/>
            <person name="Higashi K."/>
            <person name="Shibata D."/>
            <person name="Kamiya Y."/>
            <person name="Sato N."/>
            <person name="Nakamura Y."/>
            <person name="Tabata S."/>
            <person name="Ida S."/>
            <person name="Kurokawa K."/>
            <person name="Ohta H."/>
        </authorList>
    </citation>
    <scope>NUCLEOTIDE SEQUENCE [LARGE SCALE GENOMIC DNA]</scope>
    <source>
        <strain evidence="5 6">NIES-2285</strain>
    </source>
</reference>
<feature type="region of interest" description="Disordered" evidence="3">
    <location>
        <begin position="104"/>
        <end position="430"/>
    </location>
</feature>
<feature type="region of interest" description="Disordered" evidence="3">
    <location>
        <begin position="448"/>
        <end position="684"/>
    </location>
</feature>
<dbReference type="CDD" id="cd00167">
    <property type="entry name" value="SANT"/>
    <property type="match status" value="1"/>
</dbReference>